<keyword evidence="6" id="KW-1185">Reference proteome</keyword>
<reference evidence="5 6" key="1">
    <citation type="submission" date="2014-04" db="EMBL/GenBank/DDBJ databases">
        <title>Characterization and application of a salt tolerant electro-active bacterium.</title>
        <authorList>
            <person name="Yang L."/>
            <person name="Wei S."/>
            <person name="Tay Q.X.M."/>
        </authorList>
    </citation>
    <scope>NUCLEOTIDE SEQUENCE [LARGE SCALE GENOMIC DNA]</scope>
    <source>
        <strain evidence="5 6">LY1</strain>
    </source>
</reference>
<dbReference type="InterPro" id="IPR034660">
    <property type="entry name" value="DinB/YfiT-like"/>
</dbReference>
<comment type="similarity">
    <text evidence="1">Belongs to the DinB family.</text>
</comment>
<dbReference type="OrthoDB" id="119432at2"/>
<dbReference type="GO" id="GO:0046872">
    <property type="term" value="F:metal ion binding"/>
    <property type="evidence" value="ECO:0007669"/>
    <property type="project" value="UniProtKB-KW"/>
</dbReference>
<comment type="caution">
    <text evidence="5">The sequence shown here is derived from an EMBL/GenBank/DDBJ whole genome shotgun (WGS) entry which is preliminary data.</text>
</comment>
<evidence type="ECO:0000313" key="6">
    <source>
        <dbReference type="Proteomes" id="UP000027821"/>
    </source>
</evidence>
<organism evidence="5 6">
    <name type="scientific">Anditalea andensis</name>
    <dbReference type="NCBI Taxonomy" id="1048983"/>
    <lineage>
        <taxon>Bacteria</taxon>
        <taxon>Pseudomonadati</taxon>
        <taxon>Bacteroidota</taxon>
        <taxon>Cytophagia</taxon>
        <taxon>Cytophagales</taxon>
        <taxon>Cytophagaceae</taxon>
        <taxon>Anditalea</taxon>
    </lineage>
</organism>
<dbReference type="Gene3D" id="1.20.120.450">
    <property type="entry name" value="dinb family like domain"/>
    <property type="match status" value="1"/>
</dbReference>
<sequence>MKQSSSLLFFFLIAFQSFGQDYFRETFPQVWQRTIDYTLSVAESMPADRYDFKPEEGFMSFGEQMLHIAGNIEYLTEKITGEKVSFYDREQAAAFKKKDIISILMEANAQVAGLILTISSEALQEEVTFGNVKMSRVNLFYLLRDHQTHHRGQAVVYLRLNEIKVPAYVGW</sequence>
<feature type="binding site" evidence="3">
    <location>
        <position position="67"/>
    </location>
    <ligand>
        <name>a divalent metal cation</name>
        <dbReference type="ChEBI" id="CHEBI:60240"/>
    </ligand>
</feature>
<evidence type="ECO:0000256" key="4">
    <source>
        <dbReference type="SAM" id="SignalP"/>
    </source>
</evidence>
<dbReference type="RefSeq" id="WP_035069380.1">
    <property type="nucleotide sequence ID" value="NZ_JMIH01000010.1"/>
</dbReference>
<evidence type="ECO:0000256" key="1">
    <source>
        <dbReference type="ARBA" id="ARBA00008635"/>
    </source>
</evidence>
<keyword evidence="2 3" id="KW-0479">Metal-binding</keyword>
<dbReference type="eggNOG" id="COG2318">
    <property type="taxonomic scope" value="Bacteria"/>
</dbReference>
<dbReference type="AlphaFoldDB" id="A0A074L726"/>
<dbReference type="InterPro" id="IPR007837">
    <property type="entry name" value="DinB"/>
</dbReference>
<evidence type="ECO:0008006" key="7">
    <source>
        <dbReference type="Google" id="ProtNLM"/>
    </source>
</evidence>
<name>A0A074L726_9BACT</name>
<accession>A0A074L726</accession>
<dbReference type="Proteomes" id="UP000027821">
    <property type="component" value="Unassembled WGS sequence"/>
</dbReference>
<evidence type="ECO:0000313" key="5">
    <source>
        <dbReference type="EMBL" id="KEO75608.1"/>
    </source>
</evidence>
<keyword evidence="4" id="KW-0732">Signal</keyword>
<feature type="signal peptide" evidence="4">
    <location>
        <begin position="1"/>
        <end position="19"/>
    </location>
</feature>
<dbReference type="Pfam" id="PF05163">
    <property type="entry name" value="DinB"/>
    <property type="match status" value="1"/>
</dbReference>
<proteinExistence type="inferred from homology"/>
<feature type="chain" id="PRO_5001695766" description="Damage-inducible protein DinB" evidence="4">
    <location>
        <begin position="20"/>
        <end position="171"/>
    </location>
</feature>
<feature type="binding site" evidence="3">
    <location>
        <position position="150"/>
    </location>
    <ligand>
        <name>a divalent metal cation</name>
        <dbReference type="ChEBI" id="CHEBI:60240"/>
    </ligand>
</feature>
<dbReference type="STRING" id="1048983.EL17_00515"/>
<dbReference type="EMBL" id="JMIH01000010">
    <property type="protein sequence ID" value="KEO75608.1"/>
    <property type="molecule type" value="Genomic_DNA"/>
</dbReference>
<dbReference type="SUPFAM" id="SSF109854">
    <property type="entry name" value="DinB/YfiT-like putative metalloenzymes"/>
    <property type="match status" value="1"/>
</dbReference>
<feature type="binding site" evidence="3">
    <location>
        <position position="146"/>
    </location>
    <ligand>
        <name>a divalent metal cation</name>
        <dbReference type="ChEBI" id="CHEBI:60240"/>
    </ligand>
</feature>
<evidence type="ECO:0000256" key="2">
    <source>
        <dbReference type="ARBA" id="ARBA00022723"/>
    </source>
</evidence>
<gene>
    <name evidence="5" type="ORF">EL17_00515</name>
</gene>
<evidence type="ECO:0000256" key="3">
    <source>
        <dbReference type="PIRSR" id="PIRSR607837-1"/>
    </source>
</evidence>
<protein>
    <recommendedName>
        <fullName evidence="7">Damage-inducible protein DinB</fullName>
    </recommendedName>
</protein>